<feature type="chain" id="PRO_5047092631" description="CFEM domain-containing protein" evidence="16">
    <location>
        <begin position="23"/>
        <end position="469"/>
    </location>
</feature>
<feature type="transmembrane region" description="Helical" evidence="15">
    <location>
        <begin position="116"/>
        <end position="138"/>
    </location>
</feature>
<feature type="transmembrane region" description="Helical" evidence="15">
    <location>
        <begin position="190"/>
        <end position="208"/>
    </location>
</feature>
<evidence type="ECO:0000256" key="13">
    <source>
        <dbReference type="ARBA" id="ARBA00038359"/>
    </source>
</evidence>
<evidence type="ECO:0000256" key="3">
    <source>
        <dbReference type="ARBA" id="ARBA00004613"/>
    </source>
</evidence>
<feature type="compositionally biased region" description="Low complexity" evidence="14">
    <location>
        <begin position="452"/>
        <end position="469"/>
    </location>
</feature>
<evidence type="ECO:0000256" key="11">
    <source>
        <dbReference type="ARBA" id="ARBA00023157"/>
    </source>
</evidence>
<feature type="transmembrane region" description="Helical" evidence="15">
    <location>
        <begin position="312"/>
        <end position="332"/>
    </location>
</feature>
<organism evidence="18 19">
    <name type="scientific">Cladobotryum mycophilum</name>
    <dbReference type="NCBI Taxonomy" id="491253"/>
    <lineage>
        <taxon>Eukaryota</taxon>
        <taxon>Fungi</taxon>
        <taxon>Dikarya</taxon>
        <taxon>Ascomycota</taxon>
        <taxon>Pezizomycotina</taxon>
        <taxon>Sordariomycetes</taxon>
        <taxon>Hypocreomycetidae</taxon>
        <taxon>Hypocreales</taxon>
        <taxon>Hypocreaceae</taxon>
        <taxon>Cladobotryum</taxon>
    </lineage>
</organism>
<keyword evidence="19" id="KW-1185">Reference proteome</keyword>
<evidence type="ECO:0000256" key="1">
    <source>
        <dbReference type="ARBA" id="ARBA00004141"/>
    </source>
</evidence>
<dbReference type="SMART" id="SM00747">
    <property type="entry name" value="CFEM"/>
    <property type="match status" value="1"/>
</dbReference>
<evidence type="ECO:0000256" key="7">
    <source>
        <dbReference type="ARBA" id="ARBA00022692"/>
    </source>
</evidence>
<evidence type="ECO:0000256" key="16">
    <source>
        <dbReference type="SAM" id="SignalP"/>
    </source>
</evidence>
<comment type="similarity">
    <text evidence="13">Belongs to the SAT4 family.</text>
</comment>
<dbReference type="Pfam" id="PF05730">
    <property type="entry name" value="CFEM"/>
    <property type="match status" value="1"/>
</dbReference>
<dbReference type="InterPro" id="IPR052337">
    <property type="entry name" value="SAT4-like"/>
</dbReference>
<keyword evidence="5" id="KW-0964">Secreted</keyword>
<comment type="caution">
    <text evidence="18">The sequence shown here is derived from an EMBL/GenBank/DDBJ whole genome shotgun (WGS) entry which is preliminary data.</text>
</comment>
<evidence type="ECO:0000256" key="14">
    <source>
        <dbReference type="SAM" id="MobiDB-lite"/>
    </source>
</evidence>
<feature type="transmembrane region" description="Helical" evidence="15">
    <location>
        <begin position="228"/>
        <end position="249"/>
    </location>
</feature>
<proteinExistence type="inferred from homology"/>
<keyword evidence="6" id="KW-0325">Glycoprotein</keyword>
<keyword evidence="7 15" id="KW-0812">Transmembrane</keyword>
<evidence type="ECO:0000256" key="12">
    <source>
        <dbReference type="ARBA" id="ARBA00023288"/>
    </source>
</evidence>
<comment type="similarity">
    <text evidence="4">Belongs to the RBT5 family.</text>
</comment>
<feature type="region of interest" description="Disordered" evidence="14">
    <location>
        <begin position="449"/>
        <end position="469"/>
    </location>
</feature>
<keyword evidence="12" id="KW-0449">Lipoprotein</keyword>
<feature type="signal peptide" evidence="16">
    <location>
        <begin position="1"/>
        <end position="22"/>
    </location>
</feature>
<evidence type="ECO:0000256" key="5">
    <source>
        <dbReference type="ARBA" id="ARBA00022525"/>
    </source>
</evidence>
<keyword evidence="8 16" id="KW-0732">Signal</keyword>
<evidence type="ECO:0000256" key="15">
    <source>
        <dbReference type="SAM" id="Phobius"/>
    </source>
</evidence>
<evidence type="ECO:0000256" key="2">
    <source>
        <dbReference type="ARBA" id="ARBA00004589"/>
    </source>
</evidence>
<reference evidence="18 19" key="1">
    <citation type="submission" date="2024-01" db="EMBL/GenBank/DDBJ databases">
        <title>Complete genome of Cladobotryum mycophilum ATHUM6906.</title>
        <authorList>
            <person name="Christinaki A.C."/>
            <person name="Myridakis A.I."/>
            <person name="Kouvelis V.N."/>
        </authorList>
    </citation>
    <scope>NUCLEOTIDE SEQUENCE [LARGE SCALE GENOMIC DNA]</scope>
    <source>
        <strain evidence="18 19">ATHUM6906</strain>
    </source>
</reference>
<comment type="subcellular location">
    <subcellularLocation>
        <location evidence="2">Membrane</location>
        <topology evidence="2">Lipid-anchor</topology>
        <topology evidence="2">GPI-anchor</topology>
    </subcellularLocation>
    <subcellularLocation>
        <location evidence="1">Membrane</location>
        <topology evidence="1">Multi-pass membrane protein</topology>
    </subcellularLocation>
    <subcellularLocation>
        <location evidence="3">Secreted</location>
    </subcellularLocation>
</comment>
<dbReference type="EMBL" id="JAVFKD010000001">
    <property type="protein sequence ID" value="KAK5998793.1"/>
    <property type="molecule type" value="Genomic_DNA"/>
</dbReference>
<evidence type="ECO:0000256" key="10">
    <source>
        <dbReference type="ARBA" id="ARBA00023136"/>
    </source>
</evidence>
<evidence type="ECO:0000313" key="18">
    <source>
        <dbReference type="EMBL" id="KAK5998793.1"/>
    </source>
</evidence>
<dbReference type="PANTHER" id="PTHR33048:SF143">
    <property type="entry name" value="EXTRACELLULAR MEMBRANE PROTEIN CFEM DOMAIN-CONTAINING PROTEIN-RELATED"/>
    <property type="match status" value="1"/>
</dbReference>
<evidence type="ECO:0000256" key="4">
    <source>
        <dbReference type="ARBA" id="ARBA00010031"/>
    </source>
</evidence>
<dbReference type="PANTHER" id="PTHR33048">
    <property type="entry name" value="PTH11-LIKE INTEGRAL MEMBRANE PROTEIN (AFU_ORTHOLOGUE AFUA_5G11245)"/>
    <property type="match status" value="1"/>
</dbReference>
<dbReference type="InterPro" id="IPR049326">
    <property type="entry name" value="Rhodopsin_dom_fungi"/>
</dbReference>
<evidence type="ECO:0000256" key="9">
    <source>
        <dbReference type="ARBA" id="ARBA00022989"/>
    </source>
</evidence>
<evidence type="ECO:0000256" key="6">
    <source>
        <dbReference type="ARBA" id="ARBA00022622"/>
    </source>
</evidence>
<keyword evidence="11" id="KW-1015">Disulfide bond</keyword>
<accession>A0ABR0T2Y6</accession>
<dbReference type="InterPro" id="IPR008427">
    <property type="entry name" value="Extracellular_membr_CFEM_dom"/>
</dbReference>
<dbReference type="Proteomes" id="UP001338125">
    <property type="component" value="Unassembled WGS sequence"/>
</dbReference>
<gene>
    <name evidence="18" type="ORF">PT974_01176</name>
</gene>
<feature type="transmembrane region" description="Helical" evidence="15">
    <location>
        <begin position="279"/>
        <end position="300"/>
    </location>
</feature>
<name>A0ABR0T2Y6_9HYPO</name>
<protein>
    <recommendedName>
        <fullName evidence="17">CFEM domain-containing protein</fullName>
    </recommendedName>
</protein>
<keyword evidence="10 15" id="KW-0472">Membrane</keyword>
<keyword evidence="9 15" id="KW-1133">Transmembrane helix</keyword>
<dbReference type="Pfam" id="PF20684">
    <property type="entry name" value="Fung_rhodopsin"/>
    <property type="match status" value="1"/>
</dbReference>
<feature type="domain" description="CFEM" evidence="17">
    <location>
        <begin position="46"/>
        <end position="104"/>
    </location>
</feature>
<feature type="transmembrane region" description="Helical" evidence="15">
    <location>
        <begin position="352"/>
        <end position="376"/>
    </location>
</feature>
<evidence type="ECO:0000256" key="8">
    <source>
        <dbReference type="ARBA" id="ARBA00022729"/>
    </source>
</evidence>
<evidence type="ECO:0000313" key="19">
    <source>
        <dbReference type="Proteomes" id="UP001338125"/>
    </source>
</evidence>
<keyword evidence="6" id="KW-0336">GPI-anchor</keyword>
<sequence length="469" mass="52314">MLRLATLFVLAAAVLPLSFCHADNNSNYHHRHEQHSKSLTVLDANLADQVPSCAINCLSVCSEGDATCICRDDTLRSESASCVQASCIFSDILKTQNYTQTMCEAPVRDKTVGFRIMNITLGLATLLVVGLRFFSKWLFGHRYGFAPDDWVMFVICGIGIPCIVLNDVGLVDHGLGKDVWTLHAGSVSTFMRYFFVLEIFYIALMMLVKLNLSLFYLDLFPSMTFRRLIWATIAFHVTFCIAFVAQAFFQCLPLKFFWTQFSDKPGQHDGHCINLNAAAWANAVINVVGDIWLISIPVFQLHRLDLHWKKKVGAAIMFMTGFFVTIVSIIRLSSLNGFGSKSTNPTWEQYDIVWWSTIEVNIGVMCTCLPAIRIILAHMFPHIIGASLSAIPGHNKPRTPERPSRTEQEDIELCSNDFTEEGKSTTKASEISVSVRTHGSEEIPRTVLPINQAGGSSSSSAQQQYGMMI</sequence>
<evidence type="ECO:0000259" key="17">
    <source>
        <dbReference type="SMART" id="SM00747"/>
    </source>
</evidence>